<dbReference type="RefSeq" id="WP_353073645.1">
    <property type="nucleotide sequence ID" value="NZ_CP132938.1"/>
</dbReference>
<sequence length="93" mass="9719">MKLSGPKTTLVPGHGTIIHEADIAPYRSMILDVQAKVPQMVRDGKSLQDVLAAKLTLPYGAKVPGGLAPLPAGLGTSADRFVGSIYAELKTAH</sequence>
<dbReference type="AlphaFoldDB" id="A0AAU7Z6P6"/>
<accession>A0AAU7Z6P6</accession>
<organism evidence="1">
    <name type="scientific">Tunturiibacter gelidiferens</name>
    <dbReference type="NCBI Taxonomy" id="3069689"/>
    <lineage>
        <taxon>Bacteria</taxon>
        <taxon>Pseudomonadati</taxon>
        <taxon>Acidobacteriota</taxon>
        <taxon>Terriglobia</taxon>
        <taxon>Terriglobales</taxon>
        <taxon>Acidobacteriaceae</taxon>
        <taxon>Tunturiibacter</taxon>
    </lineage>
</organism>
<protein>
    <submittedName>
        <fullName evidence="1">Uncharacterized protein</fullName>
    </submittedName>
</protein>
<name>A0AAU7Z6P6_9BACT</name>
<reference evidence="1" key="2">
    <citation type="journal article" date="2024" name="Environ. Microbiol.">
        <title>Genome analysis and description of Tunturibacter gen. nov. expands the diversity of Terriglobia in tundra soils.</title>
        <authorList>
            <person name="Messyasz A."/>
            <person name="Mannisto M.K."/>
            <person name="Kerkhof L.J."/>
            <person name="Haggblom M.M."/>
        </authorList>
    </citation>
    <scope>NUCLEOTIDE SEQUENCE</scope>
    <source>
        <strain evidence="1">M8UP39</strain>
    </source>
</reference>
<gene>
    <name evidence="1" type="ORF">RBB81_10410</name>
</gene>
<reference evidence="1" key="1">
    <citation type="submission" date="2023-08" db="EMBL/GenBank/DDBJ databases">
        <authorList>
            <person name="Messyasz A."/>
            <person name="Mannisto M.K."/>
            <person name="Kerkhof L.J."/>
            <person name="Haggblom M."/>
        </authorList>
    </citation>
    <scope>NUCLEOTIDE SEQUENCE</scope>
    <source>
        <strain evidence="1">M8UP39</strain>
    </source>
</reference>
<evidence type="ECO:0000313" key="1">
    <source>
        <dbReference type="EMBL" id="XCB24315.1"/>
    </source>
</evidence>
<dbReference type="KEGG" id="tgi:RBB81_10410"/>
<dbReference type="EMBL" id="CP132938">
    <property type="protein sequence ID" value="XCB24315.1"/>
    <property type="molecule type" value="Genomic_DNA"/>
</dbReference>
<proteinExistence type="predicted"/>